<dbReference type="Pfam" id="PF00535">
    <property type="entry name" value="Glycos_transf_2"/>
    <property type="match status" value="1"/>
</dbReference>
<dbReference type="Proteomes" id="UP000028730">
    <property type="component" value="Unassembled WGS sequence"/>
</dbReference>
<keyword evidence="4" id="KW-1185">Reference proteome</keyword>
<keyword evidence="1" id="KW-0472">Membrane</keyword>
<dbReference type="AlphaFoldDB" id="A0A080N1T7"/>
<keyword evidence="1" id="KW-1133">Transmembrane helix</keyword>
<name>A0A080N1T7_9BIFI</name>
<keyword evidence="1" id="KW-0812">Transmembrane</keyword>
<dbReference type="EC" id="2.4.1.175" evidence="3"/>
<keyword evidence="3" id="KW-0328">Glycosyltransferase</keyword>
<evidence type="ECO:0000256" key="1">
    <source>
        <dbReference type="SAM" id="Phobius"/>
    </source>
</evidence>
<dbReference type="InterPro" id="IPR001173">
    <property type="entry name" value="Glyco_trans_2-like"/>
</dbReference>
<evidence type="ECO:0000313" key="3">
    <source>
        <dbReference type="EMBL" id="KFF30793.1"/>
    </source>
</evidence>
<evidence type="ECO:0000313" key="4">
    <source>
        <dbReference type="Proteomes" id="UP000028730"/>
    </source>
</evidence>
<proteinExistence type="predicted"/>
<dbReference type="eggNOG" id="COG0463">
    <property type="taxonomic scope" value="Bacteria"/>
</dbReference>
<gene>
    <name evidence="3" type="ORF">BBOMB_0104</name>
</gene>
<dbReference type="InterPro" id="IPR029044">
    <property type="entry name" value="Nucleotide-diphossugar_trans"/>
</dbReference>
<evidence type="ECO:0000259" key="2">
    <source>
        <dbReference type="Pfam" id="PF00535"/>
    </source>
</evidence>
<dbReference type="STRING" id="1341695.BBOMB_0104"/>
<dbReference type="EMBL" id="ATLK01000001">
    <property type="protein sequence ID" value="KFF30793.1"/>
    <property type="molecule type" value="Genomic_DNA"/>
</dbReference>
<dbReference type="PANTHER" id="PTHR43685:SF2">
    <property type="entry name" value="GLYCOSYLTRANSFERASE 2-LIKE DOMAIN-CONTAINING PROTEIN"/>
    <property type="match status" value="1"/>
</dbReference>
<organism evidence="3 4">
    <name type="scientific">Bifidobacterium bombi DSM 19703</name>
    <dbReference type="NCBI Taxonomy" id="1341695"/>
    <lineage>
        <taxon>Bacteria</taxon>
        <taxon>Bacillati</taxon>
        <taxon>Actinomycetota</taxon>
        <taxon>Actinomycetes</taxon>
        <taxon>Bifidobacteriales</taxon>
        <taxon>Bifidobacteriaceae</taxon>
        <taxon>Bifidobacterium</taxon>
    </lineage>
</organism>
<dbReference type="CDD" id="cd00761">
    <property type="entry name" value="Glyco_tranf_GTA_type"/>
    <property type="match status" value="1"/>
</dbReference>
<sequence>MQDNGEDDGVAAQRLGCRVAHDGHPKILTFVIPAFNMKSYLPRCVDSITAVGGADVEAIIVDDGSNDGTARLADALAHNAHGPTSVRVIHQQNKGHGGAVNTGIAAARGQYIKVVDADDWVDYDALVRLLGVLRAQRAQGSDVRKDIRYKESCEAEHQSLSPVDMIVTNYVYDKVNKRRKHIVNFRRVMRPGVRLGWDDLKHFGIAQYLIMHALTFRTEVLREARTRLPEHTFYVDFLYAYQPLPWVKSLMYLDVPLYHYFIGREGQSVQTDVMIRRVDQLVRVNRLMSQATPGKGSVPTGLYRYMIHFLSINSVVASVFLILSRRPTNYRIKRELWHNLSVDSPVNARSVRRQLPSRAINLPGSVGRAIIRAGYRVAEHVIGFN</sequence>
<dbReference type="SUPFAM" id="SSF53448">
    <property type="entry name" value="Nucleotide-diphospho-sugar transferases"/>
    <property type="match status" value="1"/>
</dbReference>
<dbReference type="InterPro" id="IPR050834">
    <property type="entry name" value="Glycosyltransf_2"/>
</dbReference>
<dbReference type="PANTHER" id="PTHR43685">
    <property type="entry name" value="GLYCOSYLTRANSFERASE"/>
    <property type="match status" value="1"/>
</dbReference>
<feature type="transmembrane region" description="Helical" evidence="1">
    <location>
        <begin position="305"/>
        <end position="324"/>
    </location>
</feature>
<dbReference type="GO" id="GO:0047238">
    <property type="term" value="F:glucuronosyl-N-acetylgalactosaminyl-proteoglycan 4-beta-N-acetylgalactosaminyltransferase activity"/>
    <property type="evidence" value="ECO:0007669"/>
    <property type="project" value="UniProtKB-EC"/>
</dbReference>
<dbReference type="Gene3D" id="3.90.550.10">
    <property type="entry name" value="Spore Coat Polysaccharide Biosynthesis Protein SpsA, Chain A"/>
    <property type="match status" value="1"/>
</dbReference>
<dbReference type="EC" id="2.4.1.226" evidence="3"/>
<dbReference type="OrthoDB" id="396512at2"/>
<reference evidence="3 4" key="1">
    <citation type="journal article" date="2014" name="Appl. Environ. Microbiol.">
        <title>Genomic encyclopedia of type strains of the genus Bifidobacterium.</title>
        <authorList>
            <person name="Milani C."/>
            <person name="Lugli G.A."/>
            <person name="Duranti S."/>
            <person name="Turroni F."/>
            <person name="Bottacini F."/>
            <person name="Mangifesta M."/>
            <person name="Sanchez B."/>
            <person name="Viappiani A."/>
            <person name="Mancabelli L."/>
            <person name="Taminiau B."/>
            <person name="Delcenserie V."/>
            <person name="Barrangou R."/>
            <person name="Margolles A."/>
            <person name="van Sinderen D."/>
            <person name="Ventura M."/>
        </authorList>
    </citation>
    <scope>NUCLEOTIDE SEQUENCE [LARGE SCALE GENOMIC DNA]</scope>
    <source>
        <strain evidence="3 4">DSM 19703</strain>
    </source>
</reference>
<dbReference type="GO" id="GO:0050510">
    <property type="term" value="F:N-acetylgalactosaminyl-proteoglycan 3-beta-glucuronosyltransferase activity"/>
    <property type="evidence" value="ECO:0007669"/>
    <property type="project" value="UniProtKB-EC"/>
</dbReference>
<protein>
    <submittedName>
        <fullName evidence="3">Glycosyl transferase, family 2</fullName>
        <ecNumber evidence="3">2.4.1.175</ecNumber>
        <ecNumber evidence="3">2.4.1.226</ecNumber>
    </submittedName>
</protein>
<keyword evidence="3" id="KW-0808">Transferase</keyword>
<feature type="domain" description="Glycosyltransferase 2-like" evidence="2">
    <location>
        <begin position="30"/>
        <end position="167"/>
    </location>
</feature>
<comment type="caution">
    <text evidence="3">The sequence shown here is derived from an EMBL/GenBank/DDBJ whole genome shotgun (WGS) entry which is preliminary data.</text>
</comment>
<accession>A0A080N1T7</accession>